<evidence type="ECO:0000259" key="7">
    <source>
        <dbReference type="Pfam" id="PF05199"/>
    </source>
</evidence>
<feature type="domain" description="Glucose-methanol-choline oxidoreductase C-terminal" evidence="7">
    <location>
        <begin position="391"/>
        <end position="504"/>
    </location>
</feature>
<keyword evidence="4" id="KW-0274">FAD</keyword>
<reference evidence="8 9" key="1">
    <citation type="submission" date="2014-02" db="EMBL/GenBank/DDBJ databases">
        <title>Draft genome sequence of Rickettsia buchneri sp. nov. ISO7T.</title>
        <authorList>
            <person name="Felsheim R.F."/>
            <person name="Kurtti T.J."/>
            <person name="Munderloh U.G."/>
        </authorList>
    </citation>
    <scope>NUCLEOTIDE SEQUENCE [LARGE SCALE GENOMIC DNA]</scope>
    <source>
        <strain evidence="8 9">ISO7</strain>
    </source>
</reference>
<dbReference type="Pfam" id="PF05199">
    <property type="entry name" value="GMC_oxred_C"/>
    <property type="match status" value="1"/>
</dbReference>
<dbReference type="Gene3D" id="3.50.50.60">
    <property type="entry name" value="FAD/NAD(P)-binding domain"/>
    <property type="match status" value="2"/>
</dbReference>
<evidence type="ECO:0000256" key="4">
    <source>
        <dbReference type="ARBA" id="ARBA00022827"/>
    </source>
</evidence>
<gene>
    <name evidence="8" type="ORF">REISMN_01835</name>
</gene>
<dbReference type="GO" id="GO:0016614">
    <property type="term" value="F:oxidoreductase activity, acting on CH-OH group of donors"/>
    <property type="evidence" value="ECO:0007669"/>
    <property type="project" value="InterPro"/>
</dbReference>
<comment type="cofactor">
    <cofactor evidence="1">
        <name>FAD</name>
        <dbReference type="ChEBI" id="CHEBI:57692"/>
    </cofactor>
</comment>
<evidence type="ECO:0000256" key="1">
    <source>
        <dbReference type="ARBA" id="ARBA00001974"/>
    </source>
</evidence>
<dbReference type="PANTHER" id="PTHR42784:SF1">
    <property type="entry name" value="PYRANOSE 2-OXIDASE"/>
    <property type="match status" value="1"/>
</dbReference>
<dbReference type="GO" id="GO:0050660">
    <property type="term" value="F:flavin adenine dinucleotide binding"/>
    <property type="evidence" value="ECO:0007669"/>
    <property type="project" value="InterPro"/>
</dbReference>
<dbReference type="InterPro" id="IPR007867">
    <property type="entry name" value="GMC_OxRtase_C"/>
</dbReference>
<organism evidence="8 9">
    <name type="scientific">Rickettsia tamurae subsp. buchneri</name>
    <dbReference type="NCBI Taxonomy" id="1462938"/>
    <lineage>
        <taxon>Bacteria</taxon>
        <taxon>Pseudomonadati</taxon>
        <taxon>Pseudomonadota</taxon>
        <taxon>Alphaproteobacteria</taxon>
        <taxon>Rickettsiales</taxon>
        <taxon>Rickettsiaceae</taxon>
        <taxon>Rickettsieae</taxon>
        <taxon>Rickettsia</taxon>
        <taxon>spotted fever group</taxon>
    </lineage>
</organism>
<protein>
    <submittedName>
        <fullName evidence="8">Choline dehydrogenase</fullName>
    </submittedName>
</protein>
<dbReference type="RefSeq" id="WP_008580475.1">
    <property type="nucleotide sequence ID" value="NZ_CP113531.1"/>
</dbReference>
<evidence type="ECO:0000256" key="2">
    <source>
        <dbReference type="ARBA" id="ARBA00010790"/>
    </source>
</evidence>
<feature type="domain" description="Glucose-methanol-choline oxidoreductase N-terminal" evidence="6">
    <location>
        <begin position="89"/>
        <end position="315"/>
    </location>
</feature>
<evidence type="ECO:0000256" key="5">
    <source>
        <dbReference type="ARBA" id="ARBA00023002"/>
    </source>
</evidence>
<name>A0A8E0WMK5_9RICK</name>
<proteinExistence type="inferred from homology"/>
<dbReference type="InterPro" id="IPR036188">
    <property type="entry name" value="FAD/NAD-bd_sf"/>
</dbReference>
<dbReference type="InterPro" id="IPR051473">
    <property type="entry name" value="P2Ox-like"/>
</dbReference>
<dbReference type="Pfam" id="PF00732">
    <property type="entry name" value="GMC_oxred_N"/>
    <property type="match status" value="1"/>
</dbReference>
<dbReference type="SUPFAM" id="SSF51905">
    <property type="entry name" value="FAD/NAD(P)-binding domain"/>
    <property type="match status" value="1"/>
</dbReference>
<evidence type="ECO:0000313" key="9">
    <source>
        <dbReference type="Proteomes" id="UP000027161"/>
    </source>
</evidence>
<keyword evidence="3" id="KW-0285">Flavoprotein</keyword>
<dbReference type="EMBL" id="JFKF01000035">
    <property type="protein sequence ID" value="KDO03401.1"/>
    <property type="molecule type" value="Genomic_DNA"/>
</dbReference>
<dbReference type="PANTHER" id="PTHR42784">
    <property type="entry name" value="PYRANOSE 2-OXIDASE"/>
    <property type="match status" value="1"/>
</dbReference>
<evidence type="ECO:0000259" key="6">
    <source>
        <dbReference type="Pfam" id="PF00732"/>
    </source>
</evidence>
<dbReference type="AlphaFoldDB" id="A0A8E0WMK5"/>
<comment type="caution">
    <text evidence="8">The sequence shown here is derived from an EMBL/GenBank/DDBJ whole genome shotgun (WGS) entry which is preliminary data.</text>
</comment>
<keyword evidence="5" id="KW-0560">Oxidoreductase</keyword>
<dbReference type="Pfam" id="PF13450">
    <property type="entry name" value="NAD_binding_8"/>
    <property type="match status" value="1"/>
</dbReference>
<evidence type="ECO:0000256" key="3">
    <source>
        <dbReference type="ARBA" id="ARBA00022630"/>
    </source>
</evidence>
<dbReference type="InterPro" id="IPR000172">
    <property type="entry name" value="GMC_OxRdtase_N"/>
</dbReference>
<keyword evidence="9" id="KW-1185">Reference proteome</keyword>
<sequence>MEKYYYGIPPVPEEIKRVYDFCIIGSGASGSIAADKLVKNGFSVLMLERGPYVKTGVSYDEILRSAELAYARMENGAWAFNGYPWSTCNVGGGTVFYGGVSFRYKEIDFDVSHLLANTGLSLKWPYTYSELSPFYEEVEQVLGISGNPIADPFCPYDHYHLPNSPIDYSPQAEILYKAGIKLGLNPFPTPLAILSKDYNGRKKCNNSSPCIEYQCVNDSKSDSLMFLNHLSKSKSLFTIFAGMNAIKLNRNKENNINSVTCTHVVNQEIYEFKAKNFIIACNAIQSARLLLNSRDQWSKKGIGNNHNMVGKTFCQKLSGYVTGYLPSSGKKYSNLNNIGPFSTIAFTDYYISDDFPFKLGGLIYEAKYGFAYTNYQDALVIRLECMISDIPDKRNSIQVNESDNKVIIDYNPHPLDLIRLNKLMKKAANILKEAGCEGILLESSGFGLGSCHLHGTCRYSNNEKEGVIDANSKVYGVSNLYIIDGSFMPYSGSVNPTLTIQAHALKTVHHLIQINKKG</sequence>
<accession>A0A8E0WMK5</accession>
<comment type="similarity">
    <text evidence="2">Belongs to the GMC oxidoreductase family.</text>
</comment>
<dbReference type="Proteomes" id="UP000027161">
    <property type="component" value="Unassembled WGS sequence"/>
</dbReference>
<evidence type="ECO:0000313" key="8">
    <source>
        <dbReference type="EMBL" id="KDO03401.1"/>
    </source>
</evidence>